<evidence type="ECO:0000256" key="5">
    <source>
        <dbReference type="ARBA" id="ARBA00012213"/>
    </source>
</evidence>
<protein>
    <recommendedName>
        <fullName evidence="7">Putative 4-hydroxy-4-methyl-2-oxoglutarate aldolase</fullName>
        <ecNumber evidence="6">4.1.1.112</ecNumber>
        <ecNumber evidence="5">4.1.3.17</ecNumber>
    </recommendedName>
    <alternativeName>
        <fullName evidence="11">Oxaloacetate decarboxylase</fullName>
    </alternativeName>
    <alternativeName>
        <fullName evidence="9">Regulator of ribonuclease activity homolog</fullName>
    </alternativeName>
    <alternativeName>
        <fullName evidence="10">RraA-like protein</fullName>
    </alternativeName>
</protein>
<dbReference type="Gene3D" id="3.50.30.40">
    <property type="entry name" value="Ribonuclease E inhibitor RraA/RraA-like"/>
    <property type="match status" value="1"/>
</dbReference>
<evidence type="ECO:0000313" key="14">
    <source>
        <dbReference type="EMBL" id="SCE67247.1"/>
    </source>
</evidence>
<evidence type="ECO:0000256" key="2">
    <source>
        <dbReference type="ARBA" id="ARBA00001968"/>
    </source>
</evidence>
<evidence type="ECO:0000313" key="15">
    <source>
        <dbReference type="Proteomes" id="UP000199629"/>
    </source>
</evidence>
<dbReference type="GO" id="GO:0047443">
    <property type="term" value="F:4-hydroxy-4-methyl-2-oxoglutarate aldolase activity"/>
    <property type="evidence" value="ECO:0007669"/>
    <property type="project" value="UniProtKB-EC"/>
</dbReference>
<evidence type="ECO:0000256" key="10">
    <source>
        <dbReference type="ARBA" id="ARBA00030169"/>
    </source>
</evidence>
<evidence type="ECO:0000256" key="8">
    <source>
        <dbReference type="ARBA" id="ARBA00025046"/>
    </source>
</evidence>
<dbReference type="PANTHER" id="PTHR33254">
    <property type="entry name" value="4-HYDROXY-4-METHYL-2-OXOGLUTARATE ALDOLASE 3-RELATED"/>
    <property type="match status" value="1"/>
</dbReference>
<organism evidence="14 15">
    <name type="scientific">Micromonospora chaiyaphumensis</name>
    <dbReference type="NCBI Taxonomy" id="307119"/>
    <lineage>
        <taxon>Bacteria</taxon>
        <taxon>Bacillati</taxon>
        <taxon>Actinomycetota</taxon>
        <taxon>Actinomycetes</taxon>
        <taxon>Micromonosporales</taxon>
        <taxon>Micromonosporaceae</taxon>
        <taxon>Micromonospora</taxon>
    </lineage>
</organism>
<evidence type="ECO:0000256" key="12">
    <source>
        <dbReference type="ARBA" id="ARBA00047973"/>
    </source>
</evidence>
<name>A0A1C4U6L9_9ACTN</name>
<dbReference type="Proteomes" id="UP000199629">
    <property type="component" value="Unassembled WGS sequence"/>
</dbReference>
<comment type="similarity">
    <text evidence="3">Belongs to the class II aldolase/RraA-like family.</text>
</comment>
<dbReference type="InterPro" id="IPR005493">
    <property type="entry name" value="RraA/RraA-like"/>
</dbReference>
<evidence type="ECO:0000256" key="11">
    <source>
        <dbReference type="ARBA" id="ARBA00032305"/>
    </source>
</evidence>
<reference evidence="15" key="1">
    <citation type="submission" date="2016-06" db="EMBL/GenBank/DDBJ databases">
        <authorList>
            <person name="Varghese N."/>
            <person name="Submissions Spin"/>
        </authorList>
    </citation>
    <scope>NUCLEOTIDE SEQUENCE [LARGE SCALE GENOMIC DNA]</scope>
    <source>
        <strain evidence="15">DSM 45246</strain>
    </source>
</reference>
<dbReference type="Pfam" id="PF03737">
    <property type="entry name" value="RraA-like"/>
    <property type="match status" value="1"/>
</dbReference>
<keyword evidence="13" id="KW-0460">Magnesium</keyword>
<evidence type="ECO:0000256" key="6">
    <source>
        <dbReference type="ARBA" id="ARBA00012947"/>
    </source>
</evidence>
<evidence type="ECO:0000256" key="7">
    <source>
        <dbReference type="ARBA" id="ARBA00016549"/>
    </source>
</evidence>
<dbReference type="EMBL" id="FMCS01000001">
    <property type="protein sequence ID" value="SCE67247.1"/>
    <property type="molecule type" value="Genomic_DNA"/>
</dbReference>
<evidence type="ECO:0000256" key="13">
    <source>
        <dbReference type="PIRSR" id="PIRSR605493-1"/>
    </source>
</evidence>
<dbReference type="EC" id="4.1.3.17" evidence="5"/>
<comment type="cofactor">
    <cofactor evidence="13">
        <name>Mg(2+)</name>
        <dbReference type="ChEBI" id="CHEBI:18420"/>
    </cofactor>
</comment>
<gene>
    <name evidence="14" type="ORF">GA0070214_101391</name>
</gene>
<evidence type="ECO:0000256" key="4">
    <source>
        <dbReference type="ARBA" id="ARBA00011233"/>
    </source>
</evidence>
<proteinExistence type="inferred from homology"/>
<evidence type="ECO:0000256" key="9">
    <source>
        <dbReference type="ARBA" id="ARBA00029596"/>
    </source>
</evidence>
<sequence length="237" mass="24796">MSIDRAELSRRFAALTTAHVADACLRAAVPVRCAPAGVRPVLAAGRLAGRVLPARHVGSVDIFLEAIDRAAPGDVLVVDNDGRTDEACVGDLVVLEARAAGLAGLVVWGLHRDTVDIRSVGLPVFSLGATPTGPQRLDPRPVGALASARVGPWTVDPGDVALADEDGVLFVPAGRVGELFDLAESIRDTERRQADRILAGEPLRAQVGFGAYLAGRAENPALTFREHLRAVGGAIEE</sequence>
<comment type="catalytic activity">
    <reaction evidence="12">
        <text>oxaloacetate + H(+) = pyruvate + CO2</text>
        <dbReference type="Rhea" id="RHEA:15641"/>
        <dbReference type="ChEBI" id="CHEBI:15361"/>
        <dbReference type="ChEBI" id="CHEBI:15378"/>
        <dbReference type="ChEBI" id="CHEBI:16452"/>
        <dbReference type="ChEBI" id="CHEBI:16526"/>
        <dbReference type="EC" id="4.1.1.112"/>
    </reaction>
</comment>
<dbReference type="AlphaFoldDB" id="A0A1C4U6L9"/>
<comment type="subunit">
    <text evidence="4">Homotrimer.</text>
</comment>
<feature type="binding site" evidence="13">
    <location>
        <position position="113"/>
    </location>
    <ligand>
        <name>Mg(2+)</name>
        <dbReference type="ChEBI" id="CHEBI:18420"/>
    </ligand>
</feature>
<dbReference type="EC" id="4.1.1.112" evidence="6"/>
<keyword evidence="13" id="KW-0479">Metal-binding</keyword>
<comment type="cofactor">
    <cofactor evidence="2">
        <name>a divalent metal cation</name>
        <dbReference type="ChEBI" id="CHEBI:60240"/>
    </cofactor>
</comment>
<dbReference type="CDD" id="cd16841">
    <property type="entry name" value="RraA_family"/>
    <property type="match status" value="1"/>
</dbReference>
<evidence type="ECO:0000256" key="3">
    <source>
        <dbReference type="ARBA" id="ARBA00008621"/>
    </source>
</evidence>
<dbReference type="PANTHER" id="PTHR33254:SF4">
    <property type="entry name" value="4-HYDROXY-4-METHYL-2-OXOGLUTARATE ALDOLASE 3-RELATED"/>
    <property type="match status" value="1"/>
</dbReference>
<accession>A0A1C4U6L9</accession>
<dbReference type="GO" id="GO:0008948">
    <property type="term" value="F:oxaloacetate decarboxylase activity"/>
    <property type="evidence" value="ECO:0007669"/>
    <property type="project" value="UniProtKB-EC"/>
</dbReference>
<evidence type="ECO:0000256" key="1">
    <source>
        <dbReference type="ARBA" id="ARBA00001342"/>
    </source>
</evidence>
<dbReference type="GO" id="GO:0046872">
    <property type="term" value="F:metal ion binding"/>
    <property type="evidence" value="ECO:0007669"/>
    <property type="project" value="UniProtKB-KW"/>
</dbReference>
<dbReference type="RefSeq" id="WP_091258335.1">
    <property type="nucleotide sequence ID" value="NZ_FMCS01000001.1"/>
</dbReference>
<comment type="catalytic activity">
    <reaction evidence="1">
        <text>4-hydroxy-4-methyl-2-oxoglutarate = 2 pyruvate</text>
        <dbReference type="Rhea" id="RHEA:22748"/>
        <dbReference type="ChEBI" id="CHEBI:15361"/>
        <dbReference type="ChEBI" id="CHEBI:58276"/>
        <dbReference type="EC" id="4.1.3.17"/>
    </reaction>
</comment>
<feature type="binding site" evidence="13">
    <location>
        <position position="112"/>
    </location>
    <ligand>
        <name>substrate</name>
    </ligand>
</feature>
<keyword evidence="15" id="KW-1185">Reference proteome</keyword>
<feature type="binding site" evidence="13">
    <location>
        <begin position="90"/>
        <end position="93"/>
    </location>
    <ligand>
        <name>substrate</name>
    </ligand>
</feature>
<comment type="function">
    <text evidence="8">Catalyzes the aldol cleavage of 4-hydroxy-4-methyl-2-oxoglutarate (HMG) into 2 molecules of pyruvate. Also contains a secondary oxaloacetate (OAA) decarboxylase activity due to the common pyruvate enolate transition state formed following C-C bond cleavage in the retro-aldol and decarboxylation reactions.</text>
</comment>
<dbReference type="SUPFAM" id="SSF89562">
    <property type="entry name" value="RraA-like"/>
    <property type="match status" value="1"/>
</dbReference>
<dbReference type="InterPro" id="IPR036704">
    <property type="entry name" value="RraA/RraA-like_sf"/>
</dbReference>